<feature type="transmembrane region" description="Helical" evidence="1">
    <location>
        <begin position="51"/>
        <end position="69"/>
    </location>
</feature>
<feature type="transmembrane region" description="Helical" evidence="1">
    <location>
        <begin position="121"/>
        <end position="144"/>
    </location>
</feature>
<dbReference type="KEGG" id="more:E1B28_013182"/>
<evidence type="ECO:0000256" key="1">
    <source>
        <dbReference type="SAM" id="Phobius"/>
    </source>
</evidence>
<dbReference type="Proteomes" id="UP001049176">
    <property type="component" value="Chromosome 9"/>
</dbReference>
<evidence type="ECO:0000259" key="2">
    <source>
        <dbReference type="Pfam" id="PF20152"/>
    </source>
</evidence>
<feature type="domain" description="DUF6534" evidence="2">
    <location>
        <begin position="172"/>
        <end position="258"/>
    </location>
</feature>
<feature type="transmembrane region" description="Helical" evidence="1">
    <location>
        <begin position="234"/>
        <end position="255"/>
    </location>
</feature>
<dbReference type="PANTHER" id="PTHR40465">
    <property type="entry name" value="CHROMOSOME 1, WHOLE GENOME SHOTGUN SEQUENCE"/>
    <property type="match status" value="1"/>
</dbReference>
<sequence length="333" mass="36960">MSAPPVIPNLEPITAPLFLGSMFNWGLWGILACQTYLYRMYFPKDKLVFKALIYVTFLLETIQTALSTYDNYMWFVRGFGDPSVLDKTFISPFDAPMMGAIIALFVQLFYVYRIYLLNNSWAWFCVLIIIITVAQTVGAFIGGIRGLKAGVFSIVATGSMNVVAAYLWLVGAAVADVMIAGAMFFSLIYTRRSNFRTSQDILLKAVILIIESNTLTAGIAVLSLIMFVGFPKQTWFTCPSLVLGKVYANSLMVSFNNRIVFRNLMPTEITSTTQNNLTFNHPSSDVPLSPLNTPTSRSKFNTGRYTLDSQETMAFNINPLDSVSAPGGKGQYV</sequence>
<feature type="transmembrane region" description="Helical" evidence="1">
    <location>
        <begin position="164"/>
        <end position="189"/>
    </location>
</feature>
<evidence type="ECO:0000313" key="3">
    <source>
        <dbReference type="EMBL" id="KAG7087201.1"/>
    </source>
</evidence>
<protein>
    <recommendedName>
        <fullName evidence="2">DUF6534 domain-containing protein</fullName>
    </recommendedName>
</protein>
<evidence type="ECO:0000313" key="4">
    <source>
        <dbReference type="Proteomes" id="UP001049176"/>
    </source>
</evidence>
<name>A0A9P7RQ22_9AGAR</name>
<keyword evidence="4" id="KW-1185">Reference proteome</keyword>
<dbReference type="InterPro" id="IPR045339">
    <property type="entry name" value="DUF6534"/>
</dbReference>
<dbReference type="AlphaFoldDB" id="A0A9P7RQ22"/>
<feature type="transmembrane region" description="Helical" evidence="1">
    <location>
        <begin position="89"/>
        <end position="112"/>
    </location>
</feature>
<dbReference type="GeneID" id="66082257"/>
<gene>
    <name evidence="3" type="ORF">E1B28_013182</name>
</gene>
<accession>A0A9P7RQ22</accession>
<feature type="transmembrane region" description="Helical" evidence="1">
    <location>
        <begin position="201"/>
        <end position="228"/>
    </location>
</feature>
<dbReference type="OrthoDB" id="3010870at2759"/>
<keyword evidence="1" id="KW-1133">Transmembrane helix</keyword>
<proteinExistence type="predicted"/>
<comment type="caution">
    <text evidence="3">The sequence shown here is derived from an EMBL/GenBank/DDBJ whole genome shotgun (WGS) entry which is preliminary data.</text>
</comment>
<dbReference type="Pfam" id="PF20152">
    <property type="entry name" value="DUF6534"/>
    <property type="match status" value="1"/>
</dbReference>
<keyword evidence="1" id="KW-0812">Transmembrane</keyword>
<reference evidence="3" key="1">
    <citation type="journal article" date="2021" name="Genome Biol. Evol.">
        <title>The assembled and annotated genome of the fairy-ring fungus Marasmius oreades.</title>
        <authorList>
            <person name="Hiltunen M."/>
            <person name="Ament-Velasquez S.L."/>
            <person name="Johannesson H."/>
        </authorList>
    </citation>
    <scope>NUCLEOTIDE SEQUENCE</scope>
    <source>
        <strain evidence="3">03SP1</strain>
    </source>
</reference>
<feature type="transmembrane region" description="Helical" evidence="1">
    <location>
        <begin position="17"/>
        <end position="39"/>
    </location>
</feature>
<organism evidence="3 4">
    <name type="scientific">Marasmius oreades</name>
    <name type="common">fairy-ring Marasmius</name>
    <dbReference type="NCBI Taxonomy" id="181124"/>
    <lineage>
        <taxon>Eukaryota</taxon>
        <taxon>Fungi</taxon>
        <taxon>Dikarya</taxon>
        <taxon>Basidiomycota</taxon>
        <taxon>Agaricomycotina</taxon>
        <taxon>Agaricomycetes</taxon>
        <taxon>Agaricomycetidae</taxon>
        <taxon>Agaricales</taxon>
        <taxon>Marasmiineae</taxon>
        <taxon>Marasmiaceae</taxon>
        <taxon>Marasmius</taxon>
    </lineage>
</organism>
<dbReference type="PANTHER" id="PTHR40465:SF1">
    <property type="entry name" value="DUF6534 DOMAIN-CONTAINING PROTEIN"/>
    <property type="match status" value="1"/>
</dbReference>
<keyword evidence="1" id="KW-0472">Membrane</keyword>
<dbReference type="RefSeq" id="XP_043003672.1">
    <property type="nucleotide sequence ID" value="XM_043158327.1"/>
</dbReference>
<dbReference type="EMBL" id="CM032189">
    <property type="protein sequence ID" value="KAG7087201.1"/>
    <property type="molecule type" value="Genomic_DNA"/>
</dbReference>